<evidence type="ECO:0000256" key="1">
    <source>
        <dbReference type="SAM" id="MobiDB-lite"/>
    </source>
</evidence>
<evidence type="ECO:0000313" key="2">
    <source>
        <dbReference type="EMBL" id="KAJ5456350.1"/>
    </source>
</evidence>
<comment type="caution">
    <text evidence="2">The sequence shown here is derived from an EMBL/GenBank/DDBJ whole genome shotgun (WGS) entry which is preliminary data.</text>
</comment>
<dbReference type="OrthoDB" id="10375335at2759"/>
<gene>
    <name evidence="2" type="ORF">N7530_011624</name>
</gene>
<keyword evidence="3" id="KW-1185">Reference proteome</keyword>
<reference evidence="2" key="2">
    <citation type="journal article" date="2023" name="IMA Fungus">
        <title>Comparative genomic study of the Penicillium genus elucidates a diverse pangenome and 15 lateral gene transfer events.</title>
        <authorList>
            <person name="Petersen C."/>
            <person name="Sorensen T."/>
            <person name="Nielsen M.R."/>
            <person name="Sondergaard T.E."/>
            <person name="Sorensen J.L."/>
            <person name="Fitzpatrick D.A."/>
            <person name="Frisvad J.C."/>
            <person name="Nielsen K.L."/>
        </authorList>
    </citation>
    <scope>NUCLEOTIDE SEQUENCE</scope>
    <source>
        <strain evidence="2">IBT 17660</strain>
    </source>
</reference>
<reference evidence="2" key="1">
    <citation type="submission" date="2022-12" db="EMBL/GenBank/DDBJ databases">
        <authorList>
            <person name="Petersen C."/>
        </authorList>
    </citation>
    <scope>NUCLEOTIDE SEQUENCE</scope>
    <source>
        <strain evidence="2">IBT 17660</strain>
    </source>
</reference>
<evidence type="ECO:0000313" key="3">
    <source>
        <dbReference type="Proteomes" id="UP001147760"/>
    </source>
</evidence>
<accession>A0A9W9WDT2</accession>
<feature type="region of interest" description="Disordered" evidence="1">
    <location>
        <begin position="57"/>
        <end position="79"/>
    </location>
</feature>
<feature type="region of interest" description="Disordered" evidence="1">
    <location>
        <begin position="1"/>
        <end position="40"/>
    </location>
</feature>
<dbReference type="Proteomes" id="UP001147760">
    <property type="component" value="Unassembled WGS sequence"/>
</dbReference>
<feature type="compositionally biased region" description="Pro residues" evidence="1">
    <location>
        <begin position="14"/>
        <end position="26"/>
    </location>
</feature>
<dbReference type="AlphaFoldDB" id="A0A9W9WDT2"/>
<organism evidence="2 3">
    <name type="scientific">Penicillium desertorum</name>
    <dbReference type="NCBI Taxonomy" id="1303715"/>
    <lineage>
        <taxon>Eukaryota</taxon>
        <taxon>Fungi</taxon>
        <taxon>Dikarya</taxon>
        <taxon>Ascomycota</taxon>
        <taxon>Pezizomycotina</taxon>
        <taxon>Eurotiomycetes</taxon>
        <taxon>Eurotiomycetidae</taxon>
        <taxon>Eurotiales</taxon>
        <taxon>Aspergillaceae</taxon>
        <taxon>Penicillium</taxon>
    </lineage>
</organism>
<protein>
    <submittedName>
        <fullName evidence="2">Uncharacterized protein</fullName>
    </submittedName>
</protein>
<sequence length="79" mass="8841">MSVYPLGRNAPPASSKPPGKPVPYSRPPRRSITPYQRHRSPTAFSIAGLIRHVLQLNGGESNAYDDKKPLPRQPKRVKR</sequence>
<name>A0A9W9WDT2_9EURO</name>
<dbReference type="EMBL" id="JAPWDO010000009">
    <property type="protein sequence ID" value="KAJ5456350.1"/>
    <property type="molecule type" value="Genomic_DNA"/>
</dbReference>
<proteinExistence type="predicted"/>